<keyword evidence="4 5" id="KW-0472">Membrane</keyword>
<feature type="transmembrane region" description="Helical" evidence="5">
    <location>
        <begin position="211"/>
        <end position="229"/>
    </location>
</feature>
<dbReference type="Pfam" id="PF10277">
    <property type="entry name" value="Frag1"/>
    <property type="match status" value="1"/>
</dbReference>
<dbReference type="GO" id="GO:0005886">
    <property type="term" value="C:plasma membrane"/>
    <property type="evidence" value="ECO:0007669"/>
    <property type="project" value="TreeGrafter"/>
</dbReference>
<protein>
    <recommendedName>
        <fullName evidence="7">CWH43-like N-terminal domain-containing protein</fullName>
    </recommendedName>
</protein>
<feature type="transmembrane region" description="Helical" evidence="5">
    <location>
        <begin position="56"/>
        <end position="78"/>
    </location>
</feature>
<evidence type="ECO:0000256" key="5">
    <source>
        <dbReference type="SAM" id="Phobius"/>
    </source>
</evidence>
<dbReference type="PANTHER" id="PTHR21324:SF2">
    <property type="entry name" value="EG:22E5.9 PROTEIN"/>
    <property type="match status" value="1"/>
</dbReference>
<dbReference type="PANTHER" id="PTHR21324">
    <property type="entry name" value="FASTING-INDUCIBLE INTEGRAL MEMBRANE PROTEIN TM6P1-RELATED"/>
    <property type="match status" value="1"/>
</dbReference>
<comment type="caution">
    <text evidence="8">The sequence shown here is derived from an EMBL/GenBank/DDBJ whole genome shotgun (WGS) entry which is preliminary data.</text>
</comment>
<keyword evidence="9" id="KW-1185">Reference proteome</keyword>
<dbReference type="Proteomes" id="UP000612746">
    <property type="component" value="Unassembled WGS sequence"/>
</dbReference>
<evidence type="ECO:0000313" key="8">
    <source>
        <dbReference type="EMBL" id="KAG2177439.1"/>
    </source>
</evidence>
<evidence type="ECO:0000256" key="4">
    <source>
        <dbReference type="ARBA" id="ARBA00023136"/>
    </source>
</evidence>
<feature type="signal peptide" evidence="6">
    <location>
        <begin position="1"/>
        <end position="32"/>
    </location>
</feature>
<gene>
    <name evidence="8" type="ORF">INT44_007950</name>
</gene>
<name>A0A8H7PPZ7_9FUNG</name>
<feature type="transmembrane region" description="Helical" evidence="5">
    <location>
        <begin position="126"/>
        <end position="146"/>
    </location>
</feature>
<keyword evidence="3 5" id="KW-1133">Transmembrane helix</keyword>
<dbReference type="GO" id="GO:0012505">
    <property type="term" value="C:endomembrane system"/>
    <property type="evidence" value="ECO:0007669"/>
    <property type="project" value="UniProtKB-SubCell"/>
</dbReference>
<keyword evidence="2 5" id="KW-0812">Transmembrane</keyword>
<sequence>MNLKWLLVLPIFNFCAALSLFLALLLLWVTAGQPKYKAGESNIVYISDVGAVHKQLFIAIGTIIGVLYVVTLVSDYVLRRKKLLRPMERRKSEKPLAIASIFFGCIACLGLILLTIFDAFNHSRLHWTFALIFFVGLAISGALNVAEIGFLHKDHPKSRLLKWSYRIKICIIILAIICLICMIVLMAVCSNASNKYDAQGNLSPTCNKEDSASAVFEWCIAFLFSFYLATNTLDLWPYRGANIIADELSTTMSQVTQLA</sequence>
<accession>A0A8H7PPZ7</accession>
<evidence type="ECO:0000256" key="1">
    <source>
        <dbReference type="ARBA" id="ARBA00004127"/>
    </source>
</evidence>
<evidence type="ECO:0000256" key="2">
    <source>
        <dbReference type="ARBA" id="ARBA00022692"/>
    </source>
</evidence>
<feature type="transmembrane region" description="Helical" evidence="5">
    <location>
        <begin position="167"/>
        <end position="188"/>
    </location>
</feature>
<evidence type="ECO:0000256" key="6">
    <source>
        <dbReference type="SAM" id="SignalP"/>
    </source>
</evidence>
<evidence type="ECO:0000256" key="3">
    <source>
        <dbReference type="ARBA" id="ARBA00022989"/>
    </source>
</evidence>
<feature type="transmembrane region" description="Helical" evidence="5">
    <location>
        <begin position="98"/>
        <end position="120"/>
    </location>
</feature>
<dbReference type="AlphaFoldDB" id="A0A8H7PPZ7"/>
<evidence type="ECO:0000313" key="9">
    <source>
        <dbReference type="Proteomes" id="UP000612746"/>
    </source>
</evidence>
<feature type="domain" description="CWH43-like N-terminal" evidence="7">
    <location>
        <begin position="8"/>
        <end position="237"/>
    </location>
</feature>
<dbReference type="InterPro" id="IPR019402">
    <property type="entry name" value="CWH43_N"/>
</dbReference>
<evidence type="ECO:0000259" key="7">
    <source>
        <dbReference type="Pfam" id="PF10277"/>
    </source>
</evidence>
<dbReference type="EMBL" id="JAEPRA010000012">
    <property type="protein sequence ID" value="KAG2177439.1"/>
    <property type="molecule type" value="Genomic_DNA"/>
</dbReference>
<keyword evidence="6" id="KW-0732">Signal</keyword>
<reference evidence="8" key="1">
    <citation type="submission" date="2020-12" db="EMBL/GenBank/DDBJ databases">
        <title>Metabolic potential, ecology and presence of endohyphal bacteria is reflected in genomic diversity of Mucoromycotina.</title>
        <authorList>
            <person name="Muszewska A."/>
            <person name="Okrasinska A."/>
            <person name="Steczkiewicz K."/>
            <person name="Drgas O."/>
            <person name="Orlowska M."/>
            <person name="Perlinska-Lenart U."/>
            <person name="Aleksandrzak-Piekarczyk T."/>
            <person name="Szatraj K."/>
            <person name="Zielenkiewicz U."/>
            <person name="Pilsyk S."/>
            <person name="Malc E."/>
            <person name="Mieczkowski P."/>
            <person name="Kruszewska J.S."/>
            <person name="Biernat P."/>
            <person name="Pawlowska J."/>
        </authorList>
    </citation>
    <scope>NUCLEOTIDE SEQUENCE</scope>
    <source>
        <strain evidence="8">WA0000051536</strain>
    </source>
</reference>
<dbReference type="OrthoDB" id="10032492at2759"/>
<proteinExistence type="predicted"/>
<comment type="subcellular location">
    <subcellularLocation>
        <location evidence="1">Endomembrane system</location>
        <topology evidence="1">Multi-pass membrane protein</topology>
    </subcellularLocation>
</comment>
<feature type="chain" id="PRO_5034485819" description="CWH43-like N-terminal domain-containing protein" evidence="6">
    <location>
        <begin position="33"/>
        <end position="259"/>
    </location>
</feature>
<dbReference type="InterPro" id="IPR050911">
    <property type="entry name" value="DRAM/TMEM150_Autophagy_Mod"/>
</dbReference>
<organism evidence="8 9">
    <name type="scientific">Umbelopsis vinacea</name>
    <dbReference type="NCBI Taxonomy" id="44442"/>
    <lineage>
        <taxon>Eukaryota</taxon>
        <taxon>Fungi</taxon>
        <taxon>Fungi incertae sedis</taxon>
        <taxon>Mucoromycota</taxon>
        <taxon>Mucoromycotina</taxon>
        <taxon>Umbelopsidomycetes</taxon>
        <taxon>Umbelopsidales</taxon>
        <taxon>Umbelopsidaceae</taxon>
        <taxon>Umbelopsis</taxon>
    </lineage>
</organism>